<organism evidence="2 3">
    <name type="scientific">Roseovarius ramblicola</name>
    <dbReference type="NCBI Taxonomy" id="2022336"/>
    <lineage>
        <taxon>Bacteria</taxon>
        <taxon>Pseudomonadati</taxon>
        <taxon>Pseudomonadota</taxon>
        <taxon>Alphaproteobacteria</taxon>
        <taxon>Rhodobacterales</taxon>
        <taxon>Roseobacteraceae</taxon>
        <taxon>Roseovarius</taxon>
    </lineage>
</organism>
<dbReference type="Proteomes" id="UP001589670">
    <property type="component" value="Unassembled WGS sequence"/>
</dbReference>
<dbReference type="RefSeq" id="WP_377069110.1">
    <property type="nucleotide sequence ID" value="NZ_JBHMEC010000015.1"/>
</dbReference>
<keyword evidence="3" id="KW-1185">Reference proteome</keyword>
<dbReference type="InterPro" id="IPR052741">
    <property type="entry name" value="Mitochondrial_HTD2"/>
</dbReference>
<evidence type="ECO:0000313" key="2">
    <source>
        <dbReference type="EMBL" id="MFB9149815.1"/>
    </source>
</evidence>
<feature type="domain" description="FAS1-like dehydratase" evidence="1">
    <location>
        <begin position="42"/>
        <end position="125"/>
    </location>
</feature>
<evidence type="ECO:0000259" key="1">
    <source>
        <dbReference type="Pfam" id="PF13452"/>
    </source>
</evidence>
<dbReference type="PANTHER" id="PTHR28152:SF1">
    <property type="entry name" value="HYDROXYACYL-THIOESTER DEHYDRATASE TYPE 2, MITOCHONDRIAL"/>
    <property type="match status" value="1"/>
</dbReference>
<dbReference type="Gene3D" id="3.10.129.10">
    <property type="entry name" value="Hotdog Thioesterase"/>
    <property type="match status" value="1"/>
</dbReference>
<accession>A0ABV5HZG8</accession>
<dbReference type="InterPro" id="IPR039569">
    <property type="entry name" value="FAS1-like_DH_region"/>
</dbReference>
<reference evidence="2 3" key="1">
    <citation type="submission" date="2024-09" db="EMBL/GenBank/DDBJ databases">
        <authorList>
            <person name="Sun Q."/>
            <person name="Mori K."/>
        </authorList>
    </citation>
    <scope>NUCLEOTIDE SEQUENCE [LARGE SCALE GENOMIC DNA]</scope>
    <source>
        <strain evidence="2 3">CECT 9424</strain>
    </source>
</reference>
<comment type="caution">
    <text evidence="2">The sequence shown here is derived from an EMBL/GenBank/DDBJ whole genome shotgun (WGS) entry which is preliminary data.</text>
</comment>
<sequence>MNDFSDWIGWGYTRSEPVSERLIAQFRATLAGYLAEAEVPVGLHWCLVPDVVEPAHLGRDCHPKPGIFLPALPLPRRMWAGGELEFHEPFQVDDVVERETVIEGVTFKQGRSGRLGFVSQRHVYKAGGAPRLTERQDIVYREDPTPGQARPPAPAEEWPGAEAWHLTPDPTLLFRFSALTFNGHRIHYDHPYATQVEGYEGLVVHGPMQAVWMMNLAVQAANRTVRRFSYRGRTPLICSAEVAIESRARDGGMDLRVRHVADGVVTMEGRAALED</sequence>
<protein>
    <submittedName>
        <fullName evidence="2">MaoC family dehydratase N-terminal domain-containing protein</fullName>
    </submittedName>
</protein>
<evidence type="ECO:0000313" key="3">
    <source>
        <dbReference type="Proteomes" id="UP001589670"/>
    </source>
</evidence>
<proteinExistence type="predicted"/>
<dbReference type="Pfam" id="PF13452">
    <property type="entry name" value="FAS1_DH_region"/>
    <property type="match status" value="1"/>
</dbReference>
<dbReference type="PANTHER" id="PTHR28152">
    <property type="entry name" value="HYDROXYACYL-THIOESTER DEHYDRATASE TYPE 2, MITOCHONDRIAL"/>
    <property type="match status" value="1"/>
</dbReference>
<name>A0ABV5HZG8_9RHOB</name>
<dbReference type="EMBL" id="JBHMEC010000015">
    <property type="protein sequence ID" value="MFB9149815.1"/>
    <property type="molecule type" value="Genomic_DNA"/>
</dbReference>
<gene>
    <name evidence="2" type="ORF">ACFFU4_08655</name>
</gene>
<dbReference type="InterPro" id="IPR029069">
    <property type="entry name" value="HotDog_dom_sf"/>
</dbReference>
<dbReference type="SUPFAM" id="SSF54637">
    <property type="entry name" value="Thioesterase/thiol ester dehydrase-isomerase"/>
    <property type="match status" value="1"/>
</dbReference>